<dbReference type="Proteomes" id="UP001165960">
    <property type="component" value="Unassembled WGS sequence"/>
</dbReference>
<evidence type="ECO:0000313" key="2">
    <source>
        <dbReference type="Proteomes" id="UP001165960"/>
    </source>
</evidence>
<accession>A0ACC2THY1</accession>
<proteinExistence type="predicted"/>
<protein>
    <submittedName>
        <fullName evidence="1">Uncharacterized protein</fullName>
    </submittedName>
</protein>
<dbReference type="EMBL" id="QTSX02002870">
    <property type="protein sequence ID" value="KAJ9074127.1"/>
    <property type="molecule type" value="Genomic_DNA"/>
</dbReference>
<name>A0ACC2THY1_9FUNG</name>
<gene>
    <name evidence="1" type="ORF">DSO57_1009453</name>
</gene>
<organism evidence="1 2">
    <name type="scientific">Entomophthora muscae</name>
    <dbReference type="NCBI Taxonomy" id="34485"/>
    <lineage>
        <taxon>Eukaryota</taxon>
        <taxon>Fungi</taxon>
        <taxon>Fungi incertae sedis</taxon>
        <taxon>Zoopagomycota</taxon>
        <taxon>Entomophthoromycotina</taxon>
        <taxon>Entomophthoromycetes</taxon>
        <taxon>Entomophthorales</taxon>
        <taxon>Entomophthoraceae</taxon>
        <taxon>Entomophthora</taxon>
    </lineage>
</organism>
<evidence type="ECO:0000313" key="1">
    <source>
        <dbReference type="EMBL" id="KAJ9074127.1"/>
    </source>
</evidence>
<reference evidence="1" key="1">
    <citation type="submission" date="2022-04" db="EMBL/GenBank/DDBJ databases">
        <title>Genome of the entomopathogenic fungus Entomophthora muscae.</title>
        <authorList>
            <person name="Elya C."/>
            <person name="Lovett B.R."/>
            <person name="Lee E."/>
            <person name="Macias A.M."/>
            <person name="Hajek A.E."/>
            <person name="De Bivort B.L."/>
            <person name="Kasson M.T."/>
            <person name="De Fine Licht H.H."/>
            <person name="Stajich J.E."/>
        </authorList>
    </citation>
    <scope>NUCLEOTIDE SEQUENCE</scope>
    <source>
        <strain evidence="1">Berkeley</strain>
    </source>
</reference>
<sequence length="135" mass="15267">MEEATIAQPLTNESSIKAISTLATLGLAIVILRDGSINIKAVLTHNLKDNAIKLIPLALLFQTCHPLTQDIKMLMPLMVIMVLRGILFLWLITIPFLLPFSPRRPWRKCISNFSLELHFHLYLNLLASLKIDLLL</sequence>
<keyword evidence="2" id="KW-1185">Reference proteome</keyword>
<comment type="caution">
    <text evidence="1">The sequence shown here is derived from an EMBL/GenBank/DDBJ whole genome shotgun (WGS) entry which is preliminary data.</text>
</comment>